<protein>
    <submittedName>
        <fullName evidence="2">Acyl carrier protein</fullName>
    </submittedName>
</protein>
<dbReference type="EMBL" id="JACHMH010000001">
    <property type="protein sequence ID" value="MBB4678607.1"/>
    <property type="molecule type" value="Genomic_DNA"/>
</dbReference>
<sequence length="82" mass="9341">MNETEKQLHTFIAEVLLDGEEIEFDAETPLLEYRLIDSLNVEQLMVHVQHTYAVSLERHTPSQWNTIRKMAALIQAAGPGAH</sequence>
<feature type="domain" description="Carrier" evidence="1">
    <location>
        <begin position="1"/>
        <end position="78"/>
    </location>
</feature>
<dbReference type="Proteomes" id="UP000533598">
    <property type="component" value="Unassembled WGS sequence"/>
</dbReference>
<dbReference type="PROSITE" id="PS50075">
    <property type="entry name" value="CARRIER"/>
    <property type="match status" value="1"/>
</dbReference>
<proteinExistence type="predicted"/>
<accession>A0A7W7FUU6</accession>
<comment type="caution">
    <text evidence="2">The sequence shown here is derived from an EMBL/GenBank/DDBJ whole genome shotgun (WGS) entry which is preliminary data.</text>
</comment>
<dbReference type="AlphaFoldDB" id="A0A7W7FUU6"/>
<keyword evidence="3" id="KW-1185">Reference proteome</keyword>
<evidence type="ECO:0000313" key="3">
    <source>
        <dbReference type="Proteomes" id="UP000533598"/>
    </source>
</evidence>
<evidence type="ECO:0000259" key="1">
    <source>
        <dbReference type="PROSITE" id="PS50075"/>
    </source>
</evidence>
<dbReference type="SUPFAM" id="SSF47336">
    <property type="entry name" value="ACP-like"/>
    <property type="match status" value="1"/>
</dbReference>
<dbReference type="InterPro" id="IPR009081">
    <property type="entry name" value="PP-bd_ACP"/>
</dbReference>
<dbReference type="Pfam" id="PF00550">
    <property type="entry name" value="PP-binding"/>
    <property type="match status" value="1"/>
</dbReference>
<evidence type="ECO:0000313" key="2">
    <source>
        <dbReference type="EMBL" id="MBB4678607.1"/>
    </source>
</evidence>
<organism evidence="2 3">
    <name type="scientific">Crossiella cryophila</name>
    <dbReference type="NCBI Taxonomy" id="43355"/>
    <lineage>
        <taxon>Bacteria</taxon>
        <taxon>Bacillati</taxon>
        <taxon>Actinomycetota</taxon>
        <taxon>Actinomycetes</taxon>
        <taxon>Pseudonocardiales</taxon>
        <taxon>Pseudonocardiaceae</taxon>
        <taxon>Crossiella</taxon>
    </lineage>
</organism>
<dbReference type="Gene3D" id="1.10.1200.10">
    <property type="entry name" value="ACP-like"/>
    <property type="match status" value="1"/>
</dbReference>
<name>A0A7W7FUU6_9PSEU</name>
<gene>
    <name evidence="2" type="ORF">HNR67_004725</name>
</gene>
<dbReference type="RefSeq" id="WP_185004460.1">
    <property type="nucleotide sequence ID" value="NZ_BAAAUI010000010.1"/>
</dbReference>
<reference evidence="2 3" key="1">
    <citation type="submission" date="2020-08" db="EMBL/GenBank/DDBJ databases">
        <title>Sequencing the genomes of 1000 actinobacteria strains.</title>
        <authorList>
            <person name="Klenk H.-P."/>
        </authorList>
    </citation>
    <scope>NUCLEOTIDE SEQUENCE [LARGE SCALE GENOMIC DNA]</scope>
    <source>
        <strain evidence="2 3">DSM 44230</strain>
    </source>
</reference>
<dbReference type="InterPro" id="IPR036736">
    <property type="entry name" value="ACP-like_sf"/>
</dbReference>